<dbReference type="PROSITE" id="PS50931">
    <property type="entry name" value="HTH_LYSR"/>
    <property type="match status" value="1"/>
</dbReference>
<name>A0A5P0YK94_9ACTN</name>
<dbReference type="RefSeq" id="WP_143646130.1">
    <property type="nucleotide sequence ID" value="NZ_JABJWZ010000003.1"/>
</dbReference>
<dbReference type="PRINTS" id="PR00039">
    <property type="entry name" value="HTHLYSR"/>
</dbReference>
<evidence type="ECO:0000313" key="6">
    <source>
        <dbReference type="EMBL" id="MBB1251902.1"/>
    </source>
</evidence>
<dbReference type="EMBL" id="VJYK02000009">
    <property type="protein sequence ID" value="MQS00648.1"/>
    <property type="molecule type" value="Genomic_DNA"/>
</dbReference>
<keyword evidence="2" id="KW-0805">Transcription regulation</keyword>
<evidence type="ECO:0000313" key="9">
    <source>
        <dbReference type="Proteomes" id="UP000320857"/>
    </source>
</evidence>
<evidence type="ECO:0000313" key="10">
    <source>
        <dbReference type="Proteomes" id="UP000517765"/>
    </source>
</evidence>
<keyword evidence="4" id="KW-0804">Transcription</keyword>
<sequence>MELEVRHLKVIRAIDQEGSLTRAATSLGLAQSALSGQLKRIERALGGPLFERDRAGARPTPLGELVLSRARVLVPAMRQLQEDATRFAQGWQDTSRFRIGSSHGPLLGALVDRLASAHPEAMISTTTSWSTVELAEWLAEGRLDFVLTGVCGQATPPRGDQLVWRTVGRDPIFVMLAEDHPYADEERLELGKLANERWAKAPGDGCFRDCFAAACARAGFTPVSFFEADASACVQLVQLGRAVGLCRATFPPAPGVVTVPLVGTPVSWRHLLAHHPESAAAHTAPAVLAHARHVHAEAARRNPRYERWLADNKLFGTAG</sequence>
<dbReference type="SUPFAM" id="SSF46785">
    <property type="entry name" value="Winged helix' DNA-binding domain"/>
    <property type="match status" value="1"/>
</dbReference>
<dbReference type="EMBL" id="JABJXA010000008">
    <property type="protein sequence ID" value="MBB1257709.1"/>
    <property type="molecule type" value="Genomic_DNA"/>
</dbReference>
<dbReference type="InterPro" id="IPR036388">
    <property type="entry name" value="WH-like_DNA-bd_sf"/>
</dbReference>
<reference evidence="6" key="3">
    <citation type="journal article" name="Syst. Appl. Microbiol.">
        <title>Streptomyces alkaliterrae sp. nov., isolated from an alkaline soil, and emended descriptions of Streptomyces alkaliphilus, Streptomyces calidiresistens and Streptomyces durbertensis.</title>
        <authorList>
            <person name="Swiecimska M."/>
            <person name="Golinska P."/>
            <person name="Nouioui I."/>
            <person name="Wypij M."/>
            <person name="Rai M."/>
            <person name="Sangal V."/>
            <person name="Goodfellow M."/>
        </authorList>
    </citation>
    <scope>NUCLEOTIDE SEQUENCE</scope>
    <source>
        <strain evidence="6">OF3</strain>
        <strain evidence="7">OF8</strain>
    </source>
</reference>
<feature type="domain" description="HTH lysR-type" evidence="5">
    <location>
        <begin position="1"/>
        <end position="60"/>
    </location>
</feature>
<dbReference type="PANTHER" id="PTHR30346">
    <property type="entry name" value="TRANSCRIPTIONAL DUAL REGULATOR HCAR-RELATED"/>
    <property type="match status" value="1"/>
</dbReference>
<evidence type="ECO:0000256" key="4">
    <source>
        <dbReference type="ARBA" id="ARBA00023163"/>
    </source>
</evidence>
<proteinExistence type="inferred from homology"/>
<dbReference type="CDD" id="cd08414">
    <property type="entry name" value="PBP2_LTTR_aromatics_like"/>
    <property type="match status" value="1"/>
</dbReference>
<dbReference type="AlphaFoldDB" id="A0A5P0YK94"/>
<dbReference type="Proteomes" id="UP000320857">
    <property type="component" value="Unassembled WGS sequence"/>
</dbReference>
<evidence type="ECO:0000256" key="1">
    <source>
        <dbReference type="ARBA" id="ARBA00009437"/>
    </source>
</evidence>
<dbReference type="Gene3D" id="3.40.190.10">
    <property type="entry name" value="Periplasmic binding protein-like II"/>
    <property type="match status" value="2"/>
</dbReference>
<dbReference type="PANTHER" id="PTHR30346:SF30">
    <property type="entry name" value="SMALL NEUTRAL PROTEASE REGULATORY PROTEIN"/>
    <property type="match status" value="1"/>
</dbReference>
<evidence type="ECO:0000313" key="7">
    <source>
        <dbReference type="EMBL" id="MBB1257709.1"/>
    </source>
</evidence>
<organism evidence="8 9">
    <name type="scientific">Streptomyces alkaliterrae</name>
    <dbReference type="NCBI Taxonomy" id="2213162"/>
    <lineage>
        <taxon>Bacteria</taxon>
        <taxon>Bacillati</taxon>
        <taxon>Actinomycetota</taxon>
        <taxon>Actinomycetes</taxon>
        <taxon>Kitasatosporales</taxon>
        <taxon>Streptomycetaceae</taxon>
        <taxon>Streptomyces</taxon>
    </lineage>
</organism>
<evidence type="ECO:0000256" key="2">
    <source>
        <dbReference type="ARBA" id="ARBA00023015"/>
    </source>
</evidence>
<evidence type="ECO:0000313" key="8">
    <source>
        <dbReference type="EMBL" id="MQS00648.1"/>
    </source>
</evidence>
<dbReference type="Proteomes" id="UP000525686">
    <property type="component" value="Unassembled WGS sequence"/>
</dbReference>
<gene>
    <name evidence="8" type="ORF">FNX44_001870</name>
    <name evidence="6" type="ORF">H3146_00765</name>
    <name evidence="7" type="ORF">H3147_02540</name>
</gene>
<reference evidence="10 11" key="2">
    <citation type="submission" date="2020-05" db="EMBL/GenBank/DDBJ databases">
        <title>Classification of alakaliphilic streptomycetes isolated from an alkaline soil next to Lonar Crater, India and a proposal for the recognition of Streptomyces alkaliterrae sp. nov.</title>
        <authorList>
            <person name="Golinska P."/>
        </authorList>
    </citation>
    <scope>NUCLEOTIDE SEQUENCE [LARGE SCALE GENOMIC DNA]</scope>
    <source>
        <strain evidence="11">OF3</strain>
        <strain evidence="10">OF8</strain>
    </source>
</reference>
<dbReference type="Proteomes" id="UP000517765">
    <property type="component" value="Unassembled WGS sequence"/>
</dbReference>
<keyword evidence="9" id="KW-1185">Reference proteome</keyword>
<dbReference type="Gene3D" id="1.10.10.10">
    <property type="entry name" value="Winged helix-like DNA-binding domain superfamily/Winged helix DNA-binding domain"/>
    <property type="match status" value="1"/>
</dbReference>
<dbReference type="EMBL" id="JABJWZ010000003">
    <property type="protein sequence ID" value="MBB1251902.1"/>
    <property type="molecule type" value="Genomic_DNA"/>
</dbReference>
<dbReference type="GO" id="GO:0032993">
    <property type="term" value="C:protein-DNA complex"/>
    <property type="evidence" value="ECO:0007669"/>
    <property type="project" value="TreeGrafter"/>
</dbReference>
<evidence type="ECO:0000256" key="3">
    <source>
        <dbReference type="ARBA" id="ARBA00023125"/>
    </source>
</evidence>
<dbReference type="GO" id="GO:0003677">
    <property type="term" value="F:DNA binding"/>
    <property type="evidence" value="ECO:0007669"/>
    <property type="project" value="UniProtKB-KW"/>
</dbReference>
<dbReference type="GO" id="GO:0003700">
    <property type="term" value="F:DNA-binding transcription factor activity"/>
    <property type="evidence" value="ECO:0007669"/>
    <property type="project" value="InterPro"/>
</dbReference>
<comment type="caution">
    <text evidence="8">The sequence shown here is derived from an EMBL/GenBank/DDBJ whole genome shotgun (WGS) entry which is preliminary data.</text>
</comment>
<evidence type="ECO:0000313" key="11">
    <source>
        <dbReference type="Proteomes" id="UP000525686"/>
    </source>
</evidence>
<dbReference type="InterPro" id="IPR005119">
    <property type="entry name" value="LysR_subst-bd"/>
</dbReference>
<keyword evidence="3" id="KW-0238">DNA-binding</keyword>
<accession>A0A5P0YK94</accession>
<reference evidence="8 9" key="1">
    <citation type="submission" date="2019-10" db="EMBL/GenBank/DDBJ databases">
        <title>Streptomyces sp. nov., a novel actinobacterium isolated from alkaline environment.</title>
        <authorList>
            <person name="Golinska P."/>
        </authorList>
    </citation>
    <scope>NUCLEOTIDE SEQUENCE [LARGE SCALE GENOMIC DNA]</scope>
    <source>
        <strain evidence="8 9">OF1</strain>
    </source>
</reference>
<protein>
    <submittedName>
        <fullName evidence="8">LysR family transcriptional regulator</fullName>
    </submittedName>
</protein>
<dbReference type="Pfam" id="PF00126">
    <property type="entry name" value="HTH_1"/>
    <property type="match status" value="1"/>
</dbReference>
<comment type="similarity">
    <text evidence="1">Belongs to the LysR transcriptional regulatory family.</text>
</comment>
<dbReference type="SUPFAM" id="SSF53850">
    <property type="entry name" value="Periplasmic binding protein-like II"/>
    <property type="match status" value="1"/>
</dbReference>
<dbReference type="OrthoDB" id="3171102at2"/>
<dbReference type="InterPro" id="IPR000847">
    <property type="entry name" value="LysR_HTH_N"/>
</dbReference>
<dbReference type="Pfam" id="PF03466">
    <property type="entry name" value="LysR_substrate"/>
    <property type="match status" value="1"/>
</dbReference>
<evidence type="ECO:0000259" key="5">
    <source>
        <dbReference type="PROSITE" id="PS50931"/>
    </source>
</evidence>
<dbReference type="InterPro" id="IPR036390">
    <property type="entry name" value="WH_DNA-bd_sf"/>
</dbReference>